<name>A0ABY8KRE0_9BACI</name>
<organism evidence="1 2">
    <name type="scientific">Lysinibacillus capsici</name>
    <dbReference type="NCBI Taxonomy" id="2115968"/>
    <lineage>
        <taxon>Bacteria</taxon>
        <taxon>Bacillati</taxon>
        <taxon>Bacillota</taxon>
        <taxon>Bacilli</taxon>
        <taxon>Bacillales</taxon>
        <taxon>Bacillaceae</taxon>
        <taxon>Lysinibacillus</taxon>
    </lineage>
</organism>
<gene>
    <name evidence="1" type="ORF">QBO96_08385</name>
</gene>
<evidence type="ECO:0008006" key="3">
    <source>
        <dbReference type="Google" id="ProtNLM"/>
    </source>
</evidence>
<dbReference type="EMBL" id="CP122283">
    <property type="protein sequence ID" value="WGF40275.1"/>
    <property type="molecule type" value="Genomic_DNA"/>
</dbReference>
<evidence type="ECO:0000313" key="1">
    <source>
        <dbReference type="EMBL" id="WGF40275.1"/>
    </source>
</evidence>
<protein>
    <recommendedName>
        <fullName evidence="3">Phage protein</fullName>
    </recommendedName>
</protein>
<accession>A0ABY8KRE0</accession>
<keyword evidence="2" id="KW-1185">Reference proteome</keyword>
<evidence type="ECO:0000313" key="2">
    <source>
        <dbReference type="Proteomes" id="UP001244564"/>
    </source>
</evidence>
<sequence>MITKRPTKKIIGAKTRDKLEKQIKAERQNHWYPTSDIKFFEYEARPYQVLLRFGKGAAK</sequence>
<dbReference type="Proteomes" id="UP001244564">
    <property type="component" value="Chromosome"/>
</dbReference>
<reference evidence="1 2" key="1">
    <citation type="submission" date="2023-04" db="EMBL/GenBank/DDBJ databases">
        <title>Genomic of Lysinibacillus capsici TSBLM.</title>
        <authorList>
            <person name="Hu X.S."/>
            <person name="Yu C.H."/>
        </authorList>
    </citation>
    <scope>NUCLEOTIDE SEQUENCE [LARGE SCALE GENOMIC DNA]</scope>
    <source>
        <strain evidence="1 2">TSBLM</strain>
    </source>
</reference>
<proteinExistence type="predicted"/>
<dbReference type="RefSeq" id="WP_279495695.1">
    <property type="nucleotide sequence ID" value="NZ_CP122283.1"/>
</dbReference>